<dbReference type="GO" id="GO:0006260">
    <property type="term" value="P:DNA replication"/>
    <property type="evidence" value="ECO:0007669"/>
    <property type="project" value="InterPro"/>
</dbReference>
<dbReference type="CDD" id="cd06127">
    <property type="entry name" value="DEDDh"/>
    <property type="match status" value="1"/>
</dbReference>
<feature type="region of interest" description="Disordered" evidence="4">
    <location>
        <begin position="226"/>
        <end position="264"/>
    </location>
</feature>
<dbReference type="InterPro" id="IPR036420">
    <property type="entry name" value="BRCT_dom_sf"/>
</dbReference>
<dbReference type="GO" id="GO:0003677">
    <property type="term" value="F:DNA binding"/>
    <property type="evidence" value="ECO:0007669"/>
    <property type="project" value="InterPro"/>
</dbReference>
<dbReference type="Pfam" id="PF00533">
    <property type="entry name" value="BRCT"/>
    <property type="match status" value="1"/>
</dbReference>
<dbReference type="GO" id="GO:0003887">
    <property type="term" value="F:DNA-directed DNA polymerase activity"/>
    <property type="evidence" value="ECO:0007669"/>
    <property type="project" value="InterPro"/>
</dbReference>
<dbReference type="InterPro" id="IPR036397">
    <property type="entry name" value="RNaseH_sf"/>
</dbReference>
<dbReference type="PROSITE" id="PS50172">
    <property type="entry name" value="BRCT"/>
    <property type="match status" value="1"/>
</dbReference>
<dbReference type="FunFam" id="3.30.420.10:FF:000045">
    <property type="entry name" value="3'-5' exonuclease DinG"/>
    <property type="match status" value="1"/>
</dbReference>
<dbReference type="Gene3D" id="3.30.420.10">
    <property type="entry name" value="Ribonuclease H-like superfamily/Ribonuclease H"/>
    <property type="match status" value="1"/>
</dbReference>
<dbReference type="InterPro" id="IPR013520">
    <property type="entry name" value="Ribonucl_H"/>
</dbReference>
<keyword evidence="1" id="KW-0540">Nuclease</keyword>
<dbReference type="AlphaFoldDB" id="A0A7W3THQ5"/>
<dbReference type="NCBIfam" id="NF004719">
    <property type="entry name" value="PRK06063.1"/>
    <property type="match status" value="1"/>
</dbReference>
<protein>
    <submittedName>
        <fullName evidence="6">DEDDh family exonuclease</fullName>
    </submittedName>
</protein>
<accession>A0A7W3THQ5</accession>
<dbReference type="PANTHER" id="PTHR30231">
    <property type="entry name" value="DNA POLYMERASE III SUBUNIT EPSILON"/>
    <property type="match status" value="1"/>
</dbReference>
<dbReference type="NCBIfam" id="TIGR00573">
    <property type="entry name" value="dnaq"/>
    <property type="match status" value="1"/>
</dbReference>
<dbReference type="SMART" id="SM00292">
    <property type="entry name" value="BRCT"/>
    <property type="match status" value="1"/>
</dbReference>
<organism evidence="6 7">
    <name type="scientific">Streptomyces alkaliphilus</name>
    <dbReference type="NCBI Taxonomy" id="1472722"/>
    <lineage>
        <taxon>Bacteria</taxon>
        <taxon>Bacillati</taxon>
        <taxon>Actinomycetota</taxon>
        <taxon>Actinomycetes</taxon>
        <taxon>Kitasatosporales</taxon>
        <taxon>Streptomycetaceae</taxon>
        <taxon>Streptomyces</taxon>
    </lineage>
</organism>
<keyword evidence="3 6" id="KW-0269">Exonuclease</keyword>
<dbReference type="Proteomes" id="UP000538929">
    <property type="component" value="Unassembled WGS sequence"/>
</dbReference>
<keyword evidence="7" id="KW-1185">Reference proteome</keyword>
<evidence type="ECO:0000256" key="2">
    <source>
        <dbReference type="ARBA" id="ARBA00022801"/>
    </source>
</evidence>
<feature type="compositionally biased region" description="Low complexity" evidence="4">
    <location>
        <begin position="7"/>
        <end position="23"/>
    </location>
</feature>
<dbReference type="GO" id="GO:0008408">
    <property type="term" value="F:3'-5' exonuclease activity"/>
    <property type="evidence" value="ECO:0007669"/>
    <property type="project" value="TreeGrafter"/>
</dbReference>
<evidence type="ECO:0000256" key="3">
    <source>
        <dbReference type="ARBA" id="ARBA00022839"/>
    </source>
</evidence>
<feature type="domain" description="BRCT" evidence="5">
    <location>
        <begin position="260"/>
        <end position="330"/>
    </location>
</feature>
<dbReference type="InterPro" id="IPR001357">
    <property type="entry name" value="BRCT_dom"/>
</dbReference>
<comment type="caution">
    <text evidence="6">The sequence shown here is derived from an EMBL/GenBank/DDBJ whole genome shotgun (WGS) entry which is preliminary data.</text>
</comment>
<dbReference type="PANTHER" id="PTHR30231:SF4">
    <property type="entry name" value="PROTEIN NEN2"/>
    <property type="match status" value="1"/>
</dbReference>
<dbReference type="SUPFAM" id="SSF53098">
    <property type="entry name" value="Ribonuclease H-like"/>
    <property type="match status" value="1"/>
</dbReference>
<gene>
    <name evidence="6" type="ORF">FNQ90_22515</name>
</gene>
<dbReference type="Pfam" id="PF00929">
    <property type="entry name" value="RNase_T"/>
    <property type="match status" value="1"/>
</dbReference>
<name>A0A7W3THQ5_9ACTN</name>
<dbReference type="RefSeq" id="WP_182608101.1">
    <property type="nucleotide sequence ID" value="NZ_VKHT01001140.1"/>
</dbReference>
<sequence>MLDDPQTTQTAGGRRARAADPTPAGGGTPVDAERSPLRWPDGFPPGYAVVDVETTGLDPQDRVVSVAVYRVDRRGLTQDHWYTPVNPERDPGPVHIHGLTAEMLEAAPRFPEIVEELSERLTDRVLVAHNALFDWRMLSREYARAGHRAPVTRRLCTIALAKELSLPVRNHRLETLAAHYGVRQERAHHALDDARVLTEILRPGLERAARLGLELPLQECRPVTRWREGAAAPATAPGGGRRPARRREPCPHPNPGRWEPGSPLVQGMRVAFSGDTSVERELLEDQTHAAGLHVASSVSRQTSLLVTNYPTARTGKVRRALELGTPVIDEAGFTRLLGAVAPAVEG</sequence>
<dbReference type="InterPro" id="IPR012337">
    <property type="entry name" value="RNaseH-like_sf"/>
</dbReference>
<dbReference type="SUPFAM" id="SSF52113">
    <property type="entry name" value="BRCT domain"/>
    <property type="match status" value="1"/>
</dbReference>
<dbReference type="SMART" id="SM00479">
    <property type="entry name" value="EXOIII"/>
    <property type="match status" value="1"/>
</dbReference>
<dbReference type="EMBL" id="VKHT01001140">
    <property type="protein sequence ID" value="MBB0246815.1"/>
    <property type="molecule type" value="Genomic_DNA"/>
</dbReference>
<dbReference type="InterPro" id="IPR006054">
    <property type="entry name" value="DnaQ"/>
</dbReference>
<reference evidence="7" key="1">
    <citation type="submission" date="2019-10" db="EMBL/GenBank/DDBJ databases">
        <title>Streptomyces sp. nov., a novel actinobacterium isolated from alkaline environment.</title>
        <authorList>
            <person name="Golinska P."/>
        </authorList>
    </citation>
    <scope>NUCLEOTIDE SEQUENCE [LARGE SCALE GENOMIC DNA]</scope>
    <source>
        <strain evidence="7">DSM 42118</strain>
    </source>
</reference>
<evidence type="ECO:0000256" key="4">
    <source>
        <dbReference type="SAM" id="MobiDB-lite"/>
    </source>
</evidence>
<dbReference type="Gene3D" id="3.40.50.10190">
    <property type="entry name" value="BRCT domain"/>
    <property type="match status" value="1"/>
</dbReference>
<evidence type="ECO:0000313" key="7">
    <source>
        <dbReference type="Proteomes" id="UP000538929"/>
    </source>
</evidence>
<feature type="region of interest" description="Disordered" evidence="4">
    <location>
        <begin position="1"/>
        <end position="39"/>
    </location>
</feature>
<evidence type="ECO:0000259" key="5">
    <source>
        <dbReference type="PROSITE" id="PS50172"/>
    </source>
</evidence>
<evidence type="ECO:0000313" key="6">
    <source>
        <dbReference type="EMBL" id="MBB0246815.1"/>
    </source>
</evidence>
<evidence type="ECO:0000256" key="1">
    <source>
        <dbReference type="ARBA" id="ARBA00022722"/>
    </source>
</evidence>
<dbReference type="GO" id="GO:0005829">
    <property type="term" value="C:cytosol"/>
    <property type="evidence" value="ECO:0007669"/>
    <property type="project" value="TreeGrafter"/>
</dbReference>
<keyword evidence="2" id="KW-0378">Hydrolase</keyword>
<proteinExistence type="predicted"/>